<keyword evidence="3" id="KW-0325">Glycoprotein</keyword>
<dbReference type="PANTHER" id="PTHR11769:SF35">
    <property type="entry name" value="HYALURONIDASE"/>
    <property type="match status" value="1"/>
</dbReference>
<comment type="catalytic activity">
    <reaction evidence="5">
        <text>Random hydrolysis of (1-&gt;4)-linkages between N-acetyl-beta-D-glucosamine and D-glucuronate residues in hyaluronate.</text>
        <dbReference type="EC" id="3.2.1.35"/>
    </reaction>
</comment>
<dbReference type="EC" id="3.2.1.35" evidence="5"/>
<proteinExistence type="inferred from homology"/>
<keyword evidence="6" id="KW-1185">Reference proteome</keyword>
<dbReference type="PANTHER" id="PTHR11769">
    <property type="entry name" value="HYALURONIDASE"/>
    <property type="match status" value="1"/>
</dbReference>
<protein>
    <recommendedName>
        <fullName evidence="5">Hyaluronidase</fullName>
        <ecNumber evidence="5">3.2.1.35</ecNumber>
    </recommendedName>
</protein>
<name>A0ABM1NAE7_NICVS</name>
<dbReference type="SUPFAM" id="SSF51445">
    <property type="entry name" value="(Trans)glycosidases"/>
    <property type="match status" value="1"/>
</dbReference>
<dbReference type="Pfam" id="PF01630">
    <property type="entry name" value="Glyco_hydro_56"/>
    <property type="match status" value="1"/>
</dbReference>
<accession>A0ABM1NAE7</accession>
<gene>
    <name evidence="7" type="primary">LOC108567699</name>
</gene>
<dbReference type="InterPro" id="IPR013785">
    <property type="entry name" value="Aldolase_TIM"/>
</dbReference>
<evidence type="ECO:0000256" key="2">
    <source>
        <dbReference type="ARBA" id="ARBA00023157"/>
    </source>
</evidence>
<dbReference type="InterPro" id="IPR018155">
    <property type="entry name" value="Hyaluronidase"/>
</dbReference>
<organism evidence="6 7">
    <name type="scientific">Nicrophorus vespilloides</name>
    <name type="common">Boreal carrion beetle</name>
    <dbReference type="NCBI Taxonomy" id="110193"/>
    <lineage>
        <taxon>Eukaryota</taxon>
        <taxon>Metazoa</taxon>
        <taxon>Ecdysozoa</taxon>
        <taxon>Arthropoda</taxon>
        <taxon>Hexapoda</taxon>
        <taxon>Insecta</taxon>
        <taxon>Pterygota</taxon>
        <taxon>Neoptera</taxon>
        <taxon>Endopterygota</taxon>
        <taxon>Coleoptera</taxon>
        <taxon>Polyphaga</taxon>
        <taxon>Staphyliniformia</taxon>
        <taxon>Silphidae</taxon>
        <taxon>Nicrophorinae</taxon>
        <taxon>Nicrophorus</taxon>
    </lineage>
</organism>
<evidence type="ECO:0000313" key="6">
    <source>
        <dbReference type="Proteomes" id="UP000695000"/>
    </source>
</evidence>
<keyword evidence="2" id="KW-1015">Disulfide bond</keyword>
<dbReference type="GeneID" id="108567699"/>
<dbReference type="InterPro" id="IPR001329">
    <property type="entry name" value="Venom_Hyaluronidase"/>
</dbReference>
<sequence>MYKRKALARETYFISTFDAQILRIMLFFPLLPFLLSTFSSTAHCLNIIQKIEIPSKPFTVYWNSPTFQCKSHKIYFEDLLNKFRIVQNKNGEFIGEKITILYDPGNFPAILTDQNGKQFLRNGGVPQEGNLTDHLNHFEERIYRDFPDEDFNGIAIIDFESWRPIYRQNWAALEPYKNLSVEIERQKHPSWNNAQLIKEATRRFETAGREYVEQTLLFAKSLRPNGTWGYYAYPYCFNMGTSNLVRDCSKEIQKENDRMNWLFGNTDNLYPSLYMPQNRLNAKQRVQMIEGRITESQRINEVFDERKQILPYFWYMYQDTKQFLSLEDLRNSFIVLKSFNIDGVIIWGSSNDVNSKEKCQRLYNYIEKVLGPTINST</sequence>
<dbReference type="Proteomes" id="UP000695000">
    <property type="component" value="Unplaced"/>
</dbReference>
<evidence type="ECO:0000256" key="1">
    <source>
        <dbReference type="ARBA" id="ARBA00008871"/>
    </source>
</evidence>
<evidence type="ECO:0000256" key="3">
    <source>
        <dbReference type="ARBA" id="ARBA00023180"/>
    </source>
</evidence>
<dbReference type="PRINTS" id="PR00846">
    <property type="entry name" value="GLHYDRLASE56"/>
</dbReference>
<dbReference type="InterPro" id="IPR017853">
    <property type="entry name" value="GH"/>
</dbReference>
<dbReference type="PRINTS" id="PR00847">
    <property type="entry name" value="HYALURONDASE"/>
</dbReference>
<keyword evidence="5" id="KW-0326">Glycosidase</keyword>
<evidence type="ECO:0000256" key="5">
    <source>
        <dbReference type="RuleBase" id="RU610713"/>
    </source>
</evidence>
<keyword evidence="5" id="KW-0378">Hydrolase</keyword>
<dbReference type="Gene3D" id="3.20.20.70">
    <property type="entry name" value="Aldolase class I"/>
    <property type="match status" value="1"/>
</dbReference>
<dbReference type="RefSeq" id="XP_017783797.1">
    <property type="nucleotide sequence ID" value="XM_017928308.1"/>
</dbReference>
<reference evidence="7" key="1">
    <citation type="submission" date="2025-08" db="UniProtKB">
        <authorList>
            <consortium name="RefSeq"/>
        </authorList>
    </citation>
    <scope>IDENTIFICATION</scope>
    <source>
        <tissue evidence="7">Whole Larva</tissue>
    </source>
</reference>
<comment type="similarity">
    <text evidence="1 4 5">Belongs to the glycosyl hydrolase 56 family.</text>
</comment>
<dbReference type="PIRSF" id="PIRSF038193">
    <property type="entry name" value="Hyaluronidase"/>
    <property type="match status" value="1"/>
</dbReference>
<evidence type="ECO:0000256" key="4">
    <source>
        <dbReference type="PIRNR" id="PIRNR038193"/>
    </source>
</evidence>
<evidence type="ECO:0000313" key="7">
    <source>
        <dbReference type="RefSeq" id="XP_017783797.1"/>
    </source>
</evidence>